<dbReference type="GO" id="GO:0005886">
    <property type="term" value="C:plasma membrane"/>
    <property type="evidence" value="ECO:0007669"/>
    <property type="project" value="UniProtKB-SubCell"/>
</dbReference>
<keyword evidence="2" id="KW-1003">Cell membrane</keyword>
<evidence type="ECO:0000256" key="2">
    <source>
        <dbReference type="ARBA" id="ARBA00022475"/>
    </source>
</evidence>
<evidence type="ECO:0000256" key="1">
    <source>
        <dbReference type="ARBA" id="ARBA00004651"/>
    </source>
</evidence>
<evidence type="ECO:0000313" key="8">
    <source>
        <dbReference type="EMBL" id="MBB6210947.1"/>
    </source>
</evidence>
<keyword evidence="3" id="KW-0812">Transmembrane</keyword>
<evidence type="ECO:0000256" key="5">
    <source>
        <dbReference type="ARBA" id="ARBA00023136"/>
    </source>
</evidence>
<dbReference type="Gene3D" id="3.30.450.20">
    <property type="entry name" value="PAS domain"/>
    <property type="match status" value="1"/>
</dbReference>
<accession>A0A7X0DP71</accession>
<dbReference type="EMBL" id="JACIIX010000008">
    <property type="protein sequence ID" value="MBB6210947.1"/>
    <property type="molecule type" value="Genomic_DNA"/>
</dbReference>
<dbReference type="AlphaFoldDB" id="A0A7X0DP71"/>
<dbReference type="InterPro" id="IPR033480">
    <property type="entry name" value="sCache_2"/>
</dbReference>
<keyword evidence="5" id="KW-0472">Membrane</keyword>
<dbReference type="Proteomes" id="UP000544872">
    <property type="component" value="Unassembled WGS sequence"/>
</dbReference>
<dbReference type="Pfam" id="PF17200">
    <property type="entry name" value="sCache_2"/>
    <property type="match status" value="1"/>
</dbReference>
<dbReference type="RefSeq" id="WP_184263761.1">
    <property type="nucleotide sequence ID" value="NZ_JACIIX010000008.1"/>
</dbReference>
<feature type="chain" id="PRO_5030862337" description="Single Cache domain-containing protein" evidence="6">
    <location>
        <begin position="30"/>
        <end position="159"/>
    </location>
</feature>
<gene>
    <name evidence="8" type="ORF">FHS48_002377</name>
</gene>
<protein>
    <recommendedName>
        <fullName evidence="7">Single Cache domain-containing protein</fullName>
    </recommendedName>
</protein>
<reference evidence="8 9" key="1">
    <citation type="submission" date="2020-08" db="EMBL/GenBank/DDBJ databases">
        <title>Genomic Encyclopedia of Type Strains, Phase IV (KMG-IV): sequencing the most valuable type-strain genomes for metagenomic binning, comparative biology and taxonomic classification.</title>
        <authorList>
            <person name="Goeker M."/>
        </authorList>
    </citation>
    <scope>NUCLEOTIDE SEQUENCE [LARGE SCALE GENOMIC DNA]</scope>
    <source>
        <strain evidence="8 9">DSM 11590</strain>
    </source>
</reference>
<proteinExistence type="predicted"/>
<comment type="subcellular location">
    <subcellularLocation>
        <location evidence="1">Cell membrane</location>
        <topology evidence="1">Multi-pass membrane protein</topology>
    </subcellularLocation>
</comment>
<evidence type="ECO:0000256" key="3">
    <source>
        <dbReference type="ARBA" id="ARBA00022692"/>
    </source>
</evidence>
<feature type="signal peptide" evidence="6">
    <location>
        <begin position="1"/>
        <end position="29"/>
    </location>
</feature>
<comment type="caution">
    <text evidence="8">The sequence shown here is derived from an EMBL/GenBank/DDBJ whole genome shotgun (WGS) entry which is preliminary data.</text>
</comment>
<evidence type="ECO:0000313" key="9">
    <source>
        <dbReference type="Proteomes" id="UP000544872"/>
    </source>
</evidence>
<dbReference type="SMART" id="SM01049">
    <property type="entry name" value="Cache_2"/>
    <property type="match status" value="1"/>
</dbReference>
<keyword evidence="9" id="KW-1185">Reference proteome</keyword>
<name>A0A7X0DP71_NOVIT</name>
<keyword evidence="4" id="KW-1133">Transmembrane helix</keyword>
<feature type="domain" description="Single Cache" evidence="7">
    <location>
        <begin position="33"/>
        <end position="111"/>
    </location>
</feature>
<evidence type="ECO:0000256" key="6">
    <source>
        <dbReference type="SAM" id="SignalP"/>
    </source>
</evidence>
<keyword evidence="6" id="KW-0732">Signal</keyword>
<evidence type="ECO:0000259" key="7">
    <source>
        <dbReference type="SMART" id="SM01049"/>
    </source>
</evidence>
<organism evidence="8 9">
    <name type="scientific">Novispirillum itersonii</name>
    <name type="common">Aquaspirillum itersonii</name>
    <dbReference type="NCBI Taxonomy" id="189"/>
    <lineage>
        <taxon>Bacteria</taxon>
        <taxon>Pseudomonadati</taxon>
        <taxon>Pseudomonadota</taxon>
        <taxon>Alphaproteobacteria</taxon>
        <taxon>Rhodospirillales</taxon>
        <taxon>Novispirillaceae</taxon>
        <taxon>Novispirillum</taxon>
    </lineage>
</organism>
<evidence type="ECO:0000256" key="4">
    <source>
        <dbReference type="ARBA" id="ARBA00022989"/>
    </source>
</evidence>
<sequence>MSFLRTLAFSAALAFTALLSTPDLTPAQASDFGTKDEAVALVKKGIEHIKAVGPEKAFSDFSDKGGAFVDRDLYLIVTDKTGTRVAHGQNAKLIGKNIAESVDVDGKPYGKEIVSKANAGQTGWVDYKFSDPVTKKVLPKESYFEPHAGYIVYCGVYTR</sequence>